<comment type="caution">
    <text evidence="1">The sequence shown here is derived from an EMBL/GenBank/DDBJ whole genome shotgun (WGS) entry which is preliminary data.</text>
</comment>
<name>A0ACC1K8R8_9FUNG</name>
<keyword evidence="2" id="KW-1185">Reference proteome</keyword>
<dbReference type="Proteomes" id="UP001140234">
    <property type="component" value="Unassembled WGS sequence"/>
</dbReference>
<sequence length="366" mass="40141">MPSGNAVTIVPPQVDVCEEELADYTSHLEKIEATPENAKLRDLLADAVAAGRRVIDMYDHLLRIADLPKRSVAGYEALDMQRRGVGAQSPRGDSAAAERLARIGADLPRAVVDDTITERQYTQQVRKFRKLTDQIPRRFQSPYRTGGMFAPLRSDWNFAPGYRATPRSPPGTDLPETGFLRQVFNTLCPRVCTRLGTTPGMVNVAASILAVTVDPDIGTLSISGRCGQSDLTMIIEVVRAFPMVDARPTLPTIPHGDKVPGSGFLGVLEFRGKWFDPEALREALNRTASRMDTNRPPTTIGALVSKQAVIELFLTRGQIMLSHPFEYSGTSIHPVTALAYPFKLAAEDPRLENVSISQGYVSLGRQ</sequence>
<gene>
    <name evidence="1" type="ORF">IWQ57_000218</name>
</gene>
<reference evidence="1" key="1">
    <citation type="submission" date="2022-07" db="EMBL/GenBank/DDBJ databases">
        <title>Phylogenomic reconstructions and comparative analyses of Kickxellomycotina fungi.</title>
        <authorList>
            <person name="Reynolds N.K."/>
            <person name="Stajich J.E."/>
            <person name="Barry K."/>
            <person name="Grigoriev I.V."/>
            <person name="Crous P."/>
            <person name="Smith M.E."/>
        </authorList>
    </citation>
    <scope>NUCLEOTIDE SEQUENCE</scope>
    <source>
        <strain evidence="1">CBS 109366</strain>
    </source>
</reference>
<organism evidence="1 2">
    <name type="scientific">Coemansia nantahalensis</name>
    <dbReference type="NCBI Taxonomy" id="2789366"/>
    <lineage>
        <taxon>Eukaryota</taxon>
        <taxon>Fungi</taxon>
        <taxon>Fungi incertae sedis</taxon>
        <taxon>Zoopagomycota</taxon>
        <taxon>Kickxellomycotina</taxon>
        <taxon>Kickxellomycetes</taxon>
        <taxon>Kickxellales</taxon>
        <taxon>Kickxellaceae</taxon>
        <taxon>Coemansia</taxon>
    </lineage>
</organism>
<protein>
    <submittedName>
        <fullName evidence="1">Uncharacterized protein</fullName>
    </submittedName>
</protein>
<accession>A0ACC1K8R8</accession>
<proteinExistence type="predicted"/>
<evidence type="ECO:0000313" key="1">
    <source>
        <dbReference type="EMBL" id="KAJ2775717.1"/>
    </source>
</evidence>
<evidence type="ECO:0000313" key="2">
    <source>
        <dbReference type="Proteomes" id="UP001140234"/>
    </source>
</evidence>
<dbReference type="EMBL" id="JANBUJ010000003">
    <property type="protein sequence ID" value="KAJ2775717.1"/>
    <property type="molecule type" value="Genomic_DNA"/>
</dbReference>